<evidence type="ECO:0000256" key="4">
    <source>
        <dbReference type="RuleBase" id="RU003719"/>
    </source>
</evidence>
<dbReference type="SUPFAM" id="SSF51735">
    <property type="entry name" value="NAD(P)-binding Rossmann-fold domains"/>
    <property type="match status" value="1"/>
</dbReference>
<keyword evidence="2 4" id="KW-0560">Oxidoreductase</keyword>
<dbReference type="EMBL" id="CP121252">
    <property type="protein sequence ID" value="WFP15795.1"/>
    <property type="molecule type" value="Genomic_DNA"/>
</dbReference>
<evidence type="ECO:0000313" key="7">
    <source>
        <dbReference type="EMBL" id="WFP15795.1"/>
    </source>
</evidence>
<dbReference type="PANTHER" id="PTHR10996">
    <property type="entry name" value="2-HYDROXYACID DEHYDROGENASE-RELATED"/>
    <property type="match status" value="1"/>
</dbReference>
<organism evidence="7 8">
    <name type="scientific">Citricoccus muralis</name>
    <dbReference type="NCBI Taxonomy" id="169134"/>
    <lineage>
        <taxon>Bacteria</taxon>
        <taxon>Bacillati</taxon>
        <taxon>Actinomycetota</taxon>
        <taxon>Actinomycetes</taxon>
        <taxon>Micrococcales</taxon>
        <taxon>Micrococcaceae</taxon>
        <taxon>Citricoccus</taxon>
    </lineage>
</organism>
<keyword evidence="3" id="KW-0520">NAD</keyword>
<evidence type="ECO:0000256" key="2">
    <source>
        <dbReference type="ARBA" id="ARBA00023002"/>
    </source>
</evidence>
<dbReference type="RefSeq" id="WP_278156832.1">
    <property type="nucleotide sequence ID" value="NZ_CP121252.1"/>
</dbReference>
<feature type="domain" description="D-isomer specific 2-hydroxyacid dehydrogenase catalytic" evidence="5">
    <location>
        <begin position="57"/>
        <end position="325"/>
    </location>
</feature>
<dbReference type="Pfam" id="PF00389">
    <property type="entry name" value="2-Hacid_dh"/>
    <property type="match status" value="1"/>
</dbReference>
<dbReference type="InterPro" id="IPR050223">
    <property type="entry name" value="D-isomer_2-hydroxyacid_DH"/>
</dbReference>
<evidence type="ECO:0000256" key="1">
    <source>
        <dbReference type="ARBA" id="ARBA00005854"/>
    </source>
</evidence>
<evidence type="ECO:0000259" key="6">
    <source>
        <dbReference type="Pfam" id="PF02826"/>
    </source>
</evidence>
<dbReference type="InterPro" id="IPR006140">
    <property type="entry name" value="D-isomer_DH_NAD-bd"/>
</dbReference>
<feature type="domain" description="D-isomer specific 2-hydroxyacid dehydrogenase NAD-binding" evidence="6">
    <location>
        <begin position="124"/>
        <end position="295"/>
    </location>
</feature>
<dbReference type="CDD" id="cd12156">
    <property type="entry name" value="HPPR"/>
    <property type="match status" value="1"/>
</dbReference>
<proteinExistence type="inferred from homology"/>
<dbReference type="InterPro" id="IPR036291">
    <property type="entry name" value="NAD(P)-bd_dom_sf"/>
</dbReference>
<name>A0ABY8H3Z1_9MICC</name>
<dbReference type="InterPro" id="IPR006139">
    <property type="entry name" value="D-isomer_2_OHA_DH_cat_dom"/>
</dbReference>
<evidence type="ECO:0000313" key="8">
    <source>
        <dbReference type="Proteomes" id="UP001219037"/>
    </source>
</evidence>
<dbReference type="Gene3D" id="3.40.50.720">
    <property type="entry name" value="NAD(P)-binding Rossmann-like Domain"/>
    <property type="match status" value="2"/>
</dbReference>
<dbReference type="Proteomes" id="UP001219037">
    <property type="component" value="Chromosome"/>
</dbReference>
<dbReference type="PANTHER" id="PTHR10996:SF178">
    <property type="entry name" value="2-HYDROXYACID DEHYDROGENASE YGL185C-RELATED"/>
    <property type="match status" value="1"/>
</dbReference>
<dbReference type="Pfam" id="PF02826">
    <property type="entry name" value="2-Hacid_dh_C"/>
    <property type="match status" value="1"/>
</dbReference>
<reference evidence="7 8" key="1">
    <citation type="submission" date="2023-04" db="EMBL/GenBank/DDBJ databases">
        <title>Funneling lignin-derived compounds into biodiesel using alkali-halophilic Citricoccus sp. P2.</title>
        <authorList>
            <person name="Luo C.-B."/>
        </authorList>
    </citation>
    <scope>NUCLEOTIDE SEQUENCE [LARGE SCALE GENOMIC DNA]</scope>
    <source>
        <strain evidence="7 8">P2</strain>
    </source>
</reference>
<protein>
    <submittedName>
        <fullName evidence="7">2-hydroxyacid dehydrogenase</fullName>
    </submittedName>
</protein>
<sequence>MPELLNLPASALDAYRGAVLSIGRQHPLVEEELEGQLQPLHYPASRHDRAEFLAEHGETIKIAVATAGSGVDAMMLDRLPHLEAVMNFGVGYDAHDVEGLRERNIPLSNTPDVLNECVADTALGLYLDTMRRFSAADRFVRSGKWQEGPFPFSTRAHHRRVGILGLGRIGFDIARRFEALSSEIHYWSRRAKDTPGYTYHATPRELAENVDVLVVAIVGGPETVGLVDAEILSALGERGVVVNIARGSVIDDEALIAALQNRTITAAGLDVFVDEPNVDDRYLELSNTVLYPHVGSATRETREDMARLTLENVRSWVTSQTLVTPV</sequence>
<evidence type="ECO:0000256" key="3">
    <source>
        <dbReference type="ARBA" id="ARBA00023027"/>
    </source>
</evidence>
<comment type="similarity">
    <text evidence="1 4">Belongs to the D-isomer specific 2-hydroxyacid dehydrogenase family.</text>
</comment>
<dbReference type="SUPFAM" id="SSF52283">
    <property type="entry name" value="Formate/glycerate dehydrogenase catalytic domain-like"/>
    <property type="match status" value="1"/>
</dbReference>
<accession>A0ABY8H3Z1</accession>
<dbReference type="PROSITE" id="PS00065">
    <property type="entry name" value="D_2_HYDROXYACID_DH_1"/>
    <property type="match status" value="1"/>
</dbReference>
<dbReference type="InterPro" id="IPR029752">
    <property type="entry name" value="D-isomer_DH_CS1"/>
</dbReference>
<gene>
    <name evidence="7" type="ORF">P8192_10345</name>
</gene>
<evidence type="ECO:0000259" key="5">
    <source>
        <dbReference type="Pfam" id="PF00389"/>
    </source>
</evidence>
<keyword evidence="8" id="KW-1185">Reference proteome</keyword>